<reference evidence="3" key="2">
    <citation type="submission" date="2019-09" db="UniProtKB">
        <authorList>
            <consortium name="WormBaseParasite"/>
        </authorList>
    </citation>
    <scope>IDENTIFICATION</scope>
</reference>
<sequence length="91" mass="9503">MAEPEIAAASSEHGFRSSKGIQYGGDDLYPMGGRGHTSVGPLPIRPTTMPLLSISYSSHSVLSTVPAPLPALRADQLRSGAYGTCLSTRVC</sequence>
<dbReference type="EMBL" id="UZAH01026285">
    <property type="protein sequence ID" value="VDO78303.1"/>
    <property type="molecule type" value="Genomic_DNA"/>
</dbReference>
<evidence type="ECO:0000313" key="2">
    <source>
        <dbReference type="Proteomes" id="UP000050761"/>
    </source>
</evidence>
<name>A0A183FN65_HELPZ</name>
<gene>
    <name evidence="1" type="ORF">HPBE_LOCUS8905</name>
</gene>
<dbReference type="WBParaSite" id="HPBE_0000890401-mRNA-1">
    <property type="protein sequence ID" value="HPBE_0000890401-mRNA-1"/>
    <property type="gene ID" value="HPBE_0000890401"/>
</dbReference>
<reference evidence="1 2" key="1">
    <citation type="submission" date="2018-11" db="EMBL/GenBank/DDBJ databases">
        <authorList>
            <consortium name="Pathogen Informatics"/>
        </authorList>
    </citation>
    <scope>NUCLEOTIDE SEQUENCE [LARGE SCALE GENOMIC DNA]</scope>
</reference>
<proteinExistence type="predicted"/>
<evidence type="ECO:0000313" key="1">
    <source>
        <dbReference type="EMBL" id="VDO78303.1"/>
    </source>
</evidence>
<accession>A0A3P7ZJW0</accession>
<dbReference type="Proteomes" id="UP000050761">
    <property type="component" value="Unassembled WGS sequence"/>
</dbReference>
<protein>
    <submittedName>
        <fullName evidence="1 3">Uncharacterized protein</fullName>
    </submittedName>
</protein>
<keyword evidence="2" id="KW-1185">Reference proteome</keyword>
<accession>A0A183FN65</accession>
<organism evidence="2 3">
    <name type="scientific">Heligmosomoides polygyrus</name>
    <name type="common">Parasitic roundworm</name>
    <dbReference type="NCBI Taxonomy" id="6339"/>
    <lineage>
        <taxon>Eukaryota</taxon>
        <taxon>Metazoa</taxon>
        <taxon>Ecdysozoa</taxon>
        <taxon>Nematoda</taxon>
        <taxon>Chromadorea</taxon>
        <taxon>Rhabditida</taxon>
        <taxon>Rhabditina</taxon>
        <taxon>Rhabditomorpha</taxon>
        <taxon>Strongyloidea</taxon>
        <taxon>Heligmosomidae</taxon>
        <taxon>Heligmosomoides</taxon>
    </lineage>
</organism>
<dbReference type="AlphaFoldDB" id="A0A183FN65"/>
<evidence type="ECO:0000313" key="3">
    <source>
        <dbReference type="WBParaSite" id="HPBE_0000890401-mRNA-1"/>
    </source>
</evidence>